<feature type="chain" id="PRO_5032329423" evidence="3">
    <location>
        <begin position="19"/>
        <end position="397"/>
    </location>
</feature>
<keyword evidence="2" id="KW-1133">Transmembrane helix</keyword>
<organism evidence="4 5">
    <name type="scientific">Mytilus galloprovincialis</name>
    <name type="common">Mediterranean mussel</name>
    <dbReference type="NCBI Taxonomy" id="29158"/>
    <lineage>
        <taxon>Eukaryota</taxon>
        <taxon>Metazoa</taxon>
        <taxon>Spiralia</taxon>
        <taxon>Lophotrochozoa</taxon>
        <taxon>Mollusca</taxon>
        <taxon>Bivalvia</taxon>
        <taxon>Autobranchia</taxon>
        <taxon>Pteriomorphia</taxon>
        <taxon>Mytilida</taxon>
        <taxon>Mytiloidea</taxon>
        <taxon>Mytilidae</taxon>
        <taxon>Mytilinae</taxon>
        <taxon>Mytilus</taxon>
    </lineage>
</organism>
<keyword evidence="3" id="KW-0732">Signal</keyword>
<evidence type="ECO:0000256" key="3">
    <source>
        <dbReference type="SAM" id="SignalP"/>
    </source>
</evidence>
<proteinExistence type="predicted"/>
<feature type="transmembrane region" description="Helical" evidence="2">
    <location>
        <begin position="218"/>
        <end position="239"/>
    </location>
</feature>
<name>A0A8B6BQ00_MYTGA</name>
<gene>
    <name evidence="4" type="ORF">MGAL_10B053803</name>
</gene>
<feature type="signal peptide" evidence="3">
    <location>
        <begin position="1"/>
        <end position="18"/>
    </location>
</feature>
<evidence type="ECO:0000313" key="5">
    <source>
        <dbReference type="Proteomes" id="UP000596742"/>
    </source>
</evidence>
<feature type="region of interest" description="Disordered" evidence="1">
    <location>
        <begin position="332"/>
        <end position="355"/>
    </location>
</feature>
<feature type="compositionally biased region" description="Low complexity" evidence="1">
    <location>
        <begin position="333"/>
        <end position="347"/>
    </location>
</feature>
<evidence type="ECO:0000256" key="2">
    <source>
        <dbReference type="SAM" id="Phobius"/>
    </source>
</evidence>
<keyword evidence="2" id="KW-0812">Transmembrane</keyword>
<evidence type="ECO:0000313" key="4">
    <source>
        <dbReference type="EMBL" id="VDH93940.1"/>
    </source>
</evidence>
<accession>A0A8B6BQ00</accession>
<evidence type="ECO:0000256" key="1">
    <source>
        <dbReference type="SAM" id="MobiDB-lite"/>
    </source>
</evidence>
<comment type="caution">
    <text evidence="4">The sequence shown here is derived from an EMBL/GenBank/DDBJ whole genome shotgun (WGS) entry which is preliminary data.</text>
</comment>
<keyword evidence="2" id="KW-0472">Membrane</keyword>
<dbReference type="AlphaFoldDB" id="A0A8B6BQ00"/>
<sequence length="397" mass="45197">MIQLMVLLFVLCATTITCEECSKLKRVQSCPRNAYDWYIHSLAECTSSERYHCLITENYPRDSLIECCMSAQNISKGYMPIYNVTKKELQEIECESDYFMPSIYPSSKYREYGPEHCKFKKSSCNMKGMKVCNNGSATEDRTCYCDFTKNYIPKYSMSACFKADDTYCTLTSMCNAFTYKLEFLYPTERHCIQKENFTTTQSFLPPDGNENKVNMERLFLIFTSSLCIIQLIIICYHLVRKKMMKKKNAVAVGSVRDRQNIRNTVPGDYYADIDLEIETNNEIVTNNAQMRNITTKMEIKRNSPRNVVSETPGTGSTGTIAEALGGHTISDIESSSSQENEGSENGNCDSEYINPYQPLQVNDANKMENPYTETQAAILSIEKGTQLVNADDEVYSS</sequence>
<dbReference type="EMBL" id="UYJE01000517">
    <property type="protein sequence ID" value="VDH93940.1"/>
    <property type="molecule type" value="Genomic_DNA"/>
</dbReference>
<reference evidence="4" key="1">
    <citation type="submission" date="2018-11" db="EMBL/GenBank/DDBJ databases">
        <authorList>
            <person name="Alioto T."/>
            <person name="Alioto T."/>
        </authorList>
    </citation>
    <scope>NUCLEOTIDE SEQUENCE</scope>
</reference>
<protein>
    <submittedName>
        <fullName evidence="4">Uncharacterized protein</fullName>
    </submittedName>
</protein>
<dbReference type="OrthoDB" id="10312894at2759"/>
<dbReference type="Proteomes" id="UP000596742">
    <property type="component" value="Unassembled WGS sequence"/>
</dbReference>
<keyword evidence="5" id="KW-1185">Reference proteome</keyword>